<dbReference type="PANTHER" id="PTHR45569:SF1">
    <property type="entry name" value="SENSOR PROTEIN KDPD"/>
    <property type="match status" value="1"/>
</dbReference>
<dbReference type="EMBL" id="FNEN01000013">
    <property type="protein sequence ID" value="SDJ06122.1"/>
    <property type="molecule type" value="Genomic_DNA"/>
</dbReference>
<dbReference type="InterPro" id="IPR014729">
    <property type="entry name" value="Rossmann-like_a/b/a_fold"/>
</dbReference>
<dbReference type="PANTHER" id="PTHR45569">
    <property type="entry name" value="SENSOR PROTEIN KDPD"/>
    <property type="match status" value="1"/>
</dbReference>
<protein>
    <submittedName>
        <fullName evidence="1">Two-component system, OmpR family, sensor histidine kinase KdpD</fullName>
    </submittedName>
</protein>
<evidence type="ECO:0000313" key="1">
    <source>
        <dbReference type="EMBL" id="SDJ06122.1"/>
    </source>
</evidence>
<dbReference type="Proteomes" id="UP000198853">
    <property type="component" value="Unassembled WGS sequence"/>
</dbReference>
<dbReference type="GO" id="GO:0000155">
    <property type="term" value="F:phosphorelay sensor kinase activity"/>
    <property type="evidence" value="ECO:0007669"/>
    <property type="project" value="TreeGrafter"/>
</dbReference>
<accession>A0A1G8QMW4</accession>
<dbReference type="OrthoDB" id="9806130at2"/>
<name>A0A1G8QMW4_9BACI</name>
<dbReference type="Gene3D" id="3.40.50.620">
    <property type="entry name" value="HUPs"/>
    <property type="match status" value="1"/>
</dbReference>
<keyword evidence="1" id="KW-0418">Kinase</keyword>
<dbReference type="AlphaFoldDB" id="A0A1G8QMW4"/>
<keyword evidence="2" id="KW-1185">Reference proteome</keyword>
<evidence type="ECO:0000313" key="2">
    <source>
        <dbReference type="Proteomes" id="UP000198853"/>
    </source>
</evidence>
<reference evidence="1 2" key="1">
    <citation type="submission" date="2016-10" db="EMBL/GenBank/DDBJ databases">
        <authorList>
            <person name="de Groot N.N."/>
        </authorList>
    </citation>
    <scope>NUCLEOTIDE SEQUENCE [LARGE SCALE GENOMIC DNA]</scope>
    <source>
        <strain evidence="1 2">DSM 21771</strain>
    </source>
</reference>
<gene>
    <name evidence="1" type="ORF">SAMN04488123_11311</name>
</gene>
<dbReference type="RefSeq" id="WP_090399208.1">
    <property type="nucleotide sequence ID" value="NZ_FNEN01000013.1"/>
</dbReference>
<dbReference type="InterPro" id="IPR052023">
    <property type="entry name" value="Histidine_kinase_KdpD"/>
</dbReference>
<proteinExistence type="predicted"/>
<organism evidence="1 2">
    <name type="scientific">Natribacillus halophilus</name>
    <dbReference type="NCBI Taxonomy" id="549003"/>
    <lineage>
        <taxon>Bacteria</taxon>
        <taxon>Bacillati</taxon>
        <taxon>Bacillota</taxon>
        <taxon>Bacilli</taxon>
        <taxon>Bacillales</taxon>
        <taxon>Bacillaceae</taxon>
        <taxon>Natribacillus</taxon>
    </lineage>
</organism>
<dbReference type="SUPFAM" id="SSF52402">
    <property type="entry name" value="Adenine nucleotide alpha hydrolases-like"/>
    <property type="match status" value="1"/>
</dbReference>
<dbReference type="GO" id="GO:0005886">
    <property type="term" value="C:plasma membrane"/>
    <property type="evidence" value="ECO:0007669"/>
    <property type="project" value="TreeGrafter"/>
</dbReference>
<sequence>MPPLQTNERILVCVNYGHHGARLIKRGVNLAQQLHCPLFVLVFDALPEEEYKHDKEIDMSIFQELADDYDAELFIEKSDAHDITKVIKKTAINVNATQIMIGQRIERIWTHLIGGSVIDILLQDVSDADVHVVPKSRADEPEDWQSDRGVKGYLHQQTDGAYQLHFNASQESDYEGIFFKQLHTDFNSGIFSFYHDNKVFEVRVTKGVVTSLVDIDEDDH</sequence>
<keyword evidence="1" id="KW-0808">Transferase</keyword>